<protein>
    <submittedName>
        <fullName evidence="2">Uncharacterized protein</fullName>
    </submittedName>
</protein>
<feature type="region of interest" description="Disordered" evidence="1">
    <location>
        <begin position="1"/>
        <end position="32"/>
    </location>
</feature>
<dbReference type="Proteomes" id="UP000193144">
    <property type="component" value="Unassembled WGS sequence"/>
</dbReference>
<dbReference type="EMBL" id="MCFA01000031">
    <property type="protein sequence ID" value="ORY14710.1"/>
    <property type="molecule type" value="Genomic_DNA"/>
</dbReference>
<evidence type="ECO:0000313" key="2">
    <source>
        <dbReference type="EMBL" id="ORY14710.1"/>
    </source>
</evidence>
<name>A0A1Y1ZWY3_9PLEO</name>
<dbReference type="AlphaFoldDB" id="A0A1Y1ZWY3"/>
<evidence type="ECO:0000256" key="1">
    <source>
        <dbReference type="SAM" id="MobiDB-lite"/>
    </source>
</evidence>
<accession>A0A1Y1ZWY3</accession>
<reference evidence="2 3" key="1">
    <citation type="submission" date="2016-07" db="EMBL/GenBank/DDBJ databases">
        <title>Pervasive Adenine N6-methylation of Active Genes in Fungi.</title>
        <authorList>
            <consortium name="DOE Joint Genome Institute"/>
            <person name="Mondo S.J."/>
            <person name="Dannebaum R.O."/>
            <person name="Kuo R.C."/>
            <person name="Labutti K."/>
            <person name="Haridas S."/>
            <person name="Kuo A."/>
            <person name="Salamov A."/>
            <person name="Ahrendt S.R."/>
            <person name="Lipzen A."/>
            <person name="Sullivan W."/>
            <person name="Andreopoulos W.B."/>
            <person name="Clum A."/>
            <person name="Lindquist E."/>
            <person name="Daum C."/>
            <person name="Ramamoorthy G.K."/>
            <person name="Gryganskyi A."/>
            <person name="Culley D."/>
            <person name="Magnuson J.K."/>
            <person name="James T.Y."/>
            <person name="O'Malley M.A."/>
            <person name="Stajich J.E."/>
            <person name="Spatafora J.W."/>
            <person name="Visel A."/>
            <person name="Grigoriev I.V."/>
        </authorList>
    </citation>
    <scope>NUCLEOTIDE SEQUENCE [LARGE SCALE GENOMIC DNA]</scope>
    <source>
        <strain evidence="2 3">CBS 115471</strain>
    </source>
</reference>
<proteinExistence type="predicted"/>
<sequence>MPGVCTRMRTQGARANRTQHPARPPQRHRPGHDDEAVKLLTHAVAGADKNRRPTPHLTREERGRTGERLACLVKRVRQAMMGRRWGCEHMLATCCAAGGAHRVHRRFASLPGPVAPRRLVRATHEVVNFALLFERERLPEEGRELHMGPGYPPPARTGSEEASPNFFAWSQVPGLGPISSPWMTRAESVWVGTVISWWRGLVAVLLEFDCVRLRRTSKRSSLSGWAWSAESAFYWLGISTRADVDLGVDLGADWAGRHGHGVNSAAGSVQVLWWCFSLSVPVCLLREPDWQRAPRAT</sequence>
<evidence type="ECO:0000313" key="3">
    <source>
        <dbReference type="Proteomes" id="UP000193144"/>
    </source>
</evidence>
<comment type="caution">
    <text evidence="2">The sequence shown here is derived from an EMBL/GenBank/DDBJ whole genome shotgun (WGS) entry which is preliminary data.</text>
</comment>
<organism evidence="2 3">
    <name type="scientific">Clohesyomyces aquaticus</name>
    <dbReference type="NCBI Taxonomy" id="1231657"/>
    <lineage>
        <taxon>Eukaryota</taxon>
        <taxon>Fungi</taxon>
        <taxon>Dikarya</taxon>
        <taxon>Ascomycota</taxon>
        <taxon>Pezizomycotina</taxon>
        <taxon>Dothideomycetes</taxon>
        <taxon>Pleosporomycetidae</taxon>
        <taxon>Pleosporales</taxon>
        <taxon>Lindgomycetaceae</taxon>
        <taxon>Clohesyomyces</taxon>
    </lineage>
</organism>
<gene>
    <name evidence="2" type="ORF">BCR34DRAFT_645790</name>
</gene>
<keyword evidence="3" id="KW-1185">Reference proteome</keyword>